<feature type="binding site" evidence="6">
    <location>
        <position position="206"/>
    </location>
    <ligand>
        <name>Zn(2+)</name>
        <dbReference type="ChEBI" id="CHEBI:29105"/>
    </ligand>
</feature>
<dbReference type="GO" id="GO:0005739">
    <property type="term" value="C:mitochondrion"/>
    <property type="evidence" value="ECO:0007669"/>
    <property type="project" value="UniProtKB-SubCell"/>
</dbReference>
<proteinExistence type="inferred from homology"/>
<keyword evidence="6" id="KW-0862">Zinc</keyword>
<evidence type="ECO:0000313" key="8">
    <source>
        <dbReference type="EMBL" id="KAF5341399.1"/>
    </source>
</evidence>
<dbReference type="OrthoDB" id="424302at2759"/>
<comment type="caution">
    <text evidence="8">The sequence shown here is derived from an EMBL/GenBank/DDBJ whole genome shotgun (WGS) entry which is preliminary data.</text>
</comment>
<dbReference type="InterPro" id="IPR029035">
    <property type="entry name" value="DHS-like_NAD/FAD-binding_dom"/>
</dbReference>
<sequence length="218" mass="23993">MAPPFRSSNSNSVRLNTSLSSRVQVSLLLQASIPTFRGSGGMWWSLDATSLATPTAFQSNPSLVWQFYHHRRVKALEASLNLAHRLLAKLPISTFLETIAPTAKSYHLITQNVDRLSVRTLDELTDSASTNSTLKPNEKPRMDSIIQMHGKLFDVKCTQCDYTKEDLSNPLCLALGAAESHFETFHDVAGLEGKNIDIAISELPTCPQCRALARPGVV</sequence>
<accession>A0A8H5FLP2</accession>
<protein>
    <recommendedName>
        <fullName evidence="7">Deacetylase sirtuin-type domain-containing protein</fullName>
    </recommendedName>
</protein>
<organism evidence="8 9">
    <name type="scientific">Tetrapyrgos nigripes</name>
    <dbReference type="NCBI Taxonomy" id="182062"/>
    <lineage>
        <taxon>Eukaryota</taxon>
        <taxon>Fungi</taxon>
        <taxon>Dikarya</taxon>
        <taxon>Basidiomycota</taxon>
        <taxon>Agaricomycotina</taxon>
        <taxon>Agaricomycetes</taxon>
        <taxon>Agaricomycetidae</taxon>
        <taxon>Agaricales</taxon>
        <taxon>Marasmiineae</taxon>
        <taxon>Marasmiaceae</taxon>
        <taxon>Tetrapyrgos</taxon>
    </lineage>
</organism>
<dbReference type="Gene3D" id="3.40.50.1220">
    <property type="entry name" value="TPP-binding domain"/>
    <property type="match status" value="1"/>
</dbReference>
<evidence type="ECO:0000256" key="3">
    <source>
        <dbReference type="ARBA" id="ARBA00022679"/>
    </source>
</evidence>
<dbReference type="Pfam" id="PF02146">
    <property type="entry name" value="SIR2"/>
    <property type="match status" value="1"/>
</dbReference>
<keyword evidence="4" id="KW-0520">NAD</keyword>
<feature type="active site" description="Proton acceptor" evidence="6">
    <location>
        <position position="149"/>
    </location>
</feature>
<dbReference type="GO" id="GO:0070403">
    <property type="term" value="F:NAD+ binding"/>
    <property type="evidence" value="ECO:0007669"/>
    <property type="project" value="InterPro"/>
</dbReference>
<evidence type="ECO:0000256" key="5">
    <source>
        <dbReference type="ARBA" id="ARBA00023128"/>
    </source>
</evidence>
<keyword evidence="9" id="KW-1185">Reference proteome</keyword>
<dbReference type="Proteomes" id="UP000559256">
    <property type="component" value="Unassembled WGS sequence"/>
</dbReference>
<dbReference type="InterPro" id="IPR026591">
    <property type="entry name" value="Sirtuin_cat_small_dom_sf"/>
</dbReference>
<keyword evidence="6" id="KW-0479">Metal-binding</keyword>
<dbReference type="GO" id="GO:0005634">
    <property type="term" value="C:nucleus"/>
    <property type="evidence" value="ECO:0007669"/>
    <property type="project" value="TreeGrafter"/>
</dbReference>
<dbReference type="PANTHER" id="PTHR11085">
    <property type="entry name" value="NAD-DEPENDENT PROTEIN DEACYLASE SIRTUIN-5, MITOCHONDRIAL-RELATED"/>
    <property type="match status" value="1"/>
</dbReference>
<comment type="subcellular location">
    <subcellularLocation>
        <location evidence="1">Mitochondrion</location>
    </subcellularLocation>
</comment>
<dbReference type="InterPro" id="IPR003000">
    <property type="entry name" value="Sirtuin"/>
</dbReference>
<dbReference type="PROSITE" id="PS50305">
    <property type="entry name" value="SIRTUIN"/>
    <property type="match status" value="1"/>
</dbReference>
<dbReference type="AlphaFoldDB" id="A0A8H5FLP2"/>
<evidence type="ECO:0000256" key="6">
    <source>
        <dbReference type="PROSITE-ProRule" id="PRU00236"/>
    </source>
</evidence>
<dbReference type="InterPro" id="IPR026590">
    <property type="entry name" value="Ssirtuin_cat_dom"/>
</dbReference>
<feature type="binding site" evidence="6">
    <location>
        <position position="157"/>
    </location>
    <ligand>
        <name>Zn(2+)</name>
        <dbReference type="ChEBI" id="CHEBI:29105"/>
    </ligand>
</feature>
<feature type="domain" description="Deacetylase sirtuin-type" evidence="7">
    <location>
        <begin position="1"/>
        <end position="218"/>
    </location>
</feature>
<dbReference type="GO" id="GO:0046872">
    <property type="term" value="F:metal ion binding"/>
    <property type="evidence" value="ECO:0007669"/>
    <property type="project" value="UniProtKB-KW"/>
</dbReference>
<dbReference type="InterPro" id="IPR050134">
    <property type="entry name" value="NAD-dep_sirtuin_deacylases"/>
</dbReference>
<evidence type="ECO:0000256" key="4">
    <source>
        <dbReference type="ARBA" id="ARBA00023027"/>
    </source>
</evidence>
<feature type="binding site" evidence="6">
    <location>
        <position position="209"/>
    </location>
    <ligand>
        <name>Zn(2+)</name>
        <dbReference type="ChEBI" id="CHEBI:29105"/>
    </ligand>
</feature>
<dbReference type="EMBL" id="JAACJM010000165">
    <property type="protein sequence ID" value="KAF5341399.1"/>
    <property type="molecule type" value="Genomic_DNA"/>
</dbReference>
<dbReference type="Gene3D" id="3.30.1600.10">
    <property type="entry name" value="SIR2/SIRT2 'Small Domain"/>
    <property type="match status" value="1"/>
</dbReference>
<dbReference type="PANTHER" id="PTHR11085:SF10">
    <property type="entry name" value="NAD-DEPENDENT PROTEIN DEACYLASE SIRTUIN-5, MITOCHONDRIAL-RELATED"/>
    <property type="match status" value="1"/>
</dbReference>
<comment type="similarity">
    <text evidence="2">Belongs to the sirtuin family. Class I subfamily.</text>
</comment>
<keyword evidence="3" id="KW-0808">Transferase</keyword>
<dbReference type="GO" id="GO:0017136">
    <property type="term" value="F:histone deacetylase activity, NAD-dependent"/>
    <property type="evidence" value="ECO:0007669"/>
    <property type="project" value="TreeGrafter"/>
</dbReference>
<feature type="binding site" evidence="6">
    <location>
        <position position="160"/>
    </location>
    <ligand>
        <name>Zn(2+)</name>
        <dbReference type="ChEBI" id="CHEBI:29105"/>
    </ligand>
</feature>
<evidence type="ECO:0000256" key="1">
    <source>
        <dbReference type="ARBA" id="ARBA00004173"/>
    </source>
</evidence>
<evidence type="ECO:0000259" key="7">
    <source>
        <dbReference type="PROSITE" id="PS50305"/>
    </source>
</evidence>
<gene>
    <name evidence="8" type="ORF">D9758_012253</name>
</gene>
<evidence type="ECO:0000256" key="2">
    <source>
        <dbReference type="ARBA" id="ARBA00006924"/>
    </source>
</evidence>
<reference evidence="8 9" key="1">
    <citation type="journal article" date="2020" name="ISME J.">
        <title>Uncovering the hidden diversity of litter-decomposition mechanisms in mushroom-forming fungi.</title>
        <authorList>
            <person name="Floudas D."/>
            <person name="Bentzer J."/>
            <person name="Ahren D."/>
            <person name="Johansson T."/>
            <person name="Persson P."/>
            <person name="Tunlid A."/>
        </authorList>
    </citation>
    <scope>NUCLEOTIDE SEQUENCE [LARGE SCALE GENOMIC DNA]</scope>
    <source>
        <strain evidence="8 9">CBS 291.85</strain>
    </source>
</reference>
<keyword evidence="5" id="KW-0496">Mitochondrion</keyword>
<name>A0A8H5FLP2_9AGAR</name>
<evidence type="ECO:0000313" key="9">
    <source>
        <dbReference type="Proteomes" id="UP000559256"/>
    </source>
</evidence>
<dbReference type="SUPFAM" id="SSF52467">
    <property type="entry name" value="DHS-like NAD/FAD-binding domain"/>
    <property type="match status" value="1"/>
</dbReference>